<dbReference type="InterPro" id="IPR038377">
    <property type="entry name" value="Na/Glc_symporter_sf"/>
</dbReference>
<evidence type="ECO:0000256" key="3">
    <source>
        <dbReference type="ARBA" id="ARBA00006434"/>
    </source>
</evidence>
<proteinExistence type="inferred from homology"/>
<evidence type="ECO:0000256" key="5">
    <source>
        <dbReference type="ARBA" id="ARBA00022553"/>
    </source>
</evidence>
<dbReference type="PROSITE" id="PS50112">
    <property type="entry name" value="PAS"/>
    <property type="match status" value="1"/>
</dbReference>
<evidence type="ECO:0000256" key="7">
    <source>
        <dbReference type="ARBA" id="ARBA00022692"/>
    </source>
</evidence>
<dbReference type="InterPro" id="IPR036097">
    <property type="entry name" value="HisK_dim/P_sf"/>
</dbReference>
<comment type="subcellular location">
    <subcellularLocation>
        <location evidence="2">Membrane</location>
        <topology evidence="2">Multi-pass membrane protein</topology>
    </subcellularLocation>
</comment>
<evidence type="ECO:0000256" key="11">
    <source>
        <dbReference type="ARBA" id="ARBA00022989"/>
    </source>
</evidence>
<dbReference type="SUPFAM" id="SSF47384">
    <property type="entry name" value="Homodimeric domain of signal transducing histidine kinase"/>
    <property type="match status" value="1"/>
</dbReference>
<dbReference type="EC" id="2.7.13.3" evidence="4"/>
<dbReference type="GO" id="GO:0016020">
    <property type="term" value="C:membrane"/>
    <property type="evidence" value="ECO:0007669"/>
    <property type="project" value="UniProtKB-SubCell"/>
</dbReference>
<keyword evidence="11 14" id="KW-1133">Transmembrane helix</keyword>
<dbReference type="Pfam" id="PF02518">
    <property type="entry name" value="HATPase_c"/>
    <property type="match status" value="1"/>
</dbReference>
<dbReference type="SMART" id="SM00091">
    <property type="entry name" value="PAS"/>
    <property type="match status" value="1"/>
</dbReference>
<protein>
    <recommendedName>
        <fullName evidence="4">histidine kinase</fullName>
        <ecNumber evidence="4">2.7.13.3</ecNumber>
    </recommendedName>
</protein>
<evidence type="ECO:0000256" key="1">
    <source>
        <dbReference type="ARBA" id="ARBA00000085"/>
    </source>
</evidence>
<evidence type="ECO:0000313" key="18">
    <source>
        <dbReference type="Proteomes" id="UP000644693"/>
    </source>
</evidence>
<feature type="domain" description="PAS" evidence="16">
    <location>
        <begin position="639"/>
        <end position="720"/>
    </location>
</feature>
<feature type="transmembrane region" description="Helical" evidence="14">
    <location>
        <begin position="161"/>
        <end position="179"/>
    </location>
</feature>
<sequence>MSFSLTQILGAVIAYLSGLFLVAHLADRNKLPTRLTNSPIVYVLSLGVFAGAMATNAIFSLAQQHGYGYLLYFVAVSLMFLITNLLLLPILRLCRVYQLASLADLLTFRFRRQWIGSAVTVAMCLTLMPMLALQIEVVADSIKILGGDAQGLLPTSNRESGLALLFCIIMIGFAVLFGTRNVENPNHNRGLVVAIAFESLVKLGALFLLMLFAVYGVFDGWSGLDQWLSSSQNRMQPLDQPLAGETARMMLLLFFAGAVCMPHMFHMLFAENTDSQHLHTASWGLPLYLLLLSLPVLPVVAAWAQLDTDMPTAYAGLAVGLSLESVGASAAAFIASLSAASAAIIVTTLALANMCLNHLVLPLNLVQIHSEQSLYSQLKWLRRTLIALLIFGGYGFFVVLHGQLKLAELGLVAFAGVLQFLPGLVFTCYWTGANRKGVIWGLGAGLALWAISLLLPLFTAQPPDWTMGLAQRWYGDASDTWAAASGLALAVNSFLCVAISLLTNTSEEEQIAAEICALDETQRTARRTLTVTSAAQFVEKLATSLGEQTAQAEVNRALAQLQFEVTERRPYALRRLRTRILGNLSSLVGPTAAFAIVERALPFDSRGSVYRHEDFTLLERRLEKAQGRFTGLAADLDNLRRHYRQTLDDLPVGMFSLGSDDEVLLWNRSMGNITGVDEAAIVGSLLQSLPEPWGSAFDDFLRQDSQSLTKQQLTISATDTRWISLHKTTPLTADQDTLVLVEDISDMERLQDELLHSERLASIGRLAAGVAHEIGNPVTGIACLAQNLAYAEDPAEVRDASEDILKQTDRVTRIVESLVNFSHVGIGSETLAEPCNLADCVDEAVHLLRLNHQAREVAYDNRCDRELLVSADSQRLLQVFVNLLSNARDASPDGGHIWIDARREGQRVEISVEDQGSGIPPDLIEDVLEPFVTTKEPGEGTGLGLSLVYSIVESMQGSLQIQSPVNEQGAPGTRICLWLPLGDYGSTFDL</sequence>
<dbReference type="PROSITE" id="PS50109">
    <property type="entry name" value="HIS_KIN"/>
    <property type="match status" value="1"/>
</dbReference>
<evidence type="ECO:0000259" key="15">
    <source>
        <dbReference type="PROSITE" id="PS50109"/>
    </source>
</evidence>
<dbReference type="PRINTS" id="PR00344">
    <property type="entry name" value="BCTRLSENSOR"/>
</dbReference>
<dbReference type="InterPro" id="IPR003661">
    <property type="entry name" value="HisK_dim/P_dom"/>
</dbReference>
<organism evidence="17 18">
    <name type="scientific">Parahalioglobus pacificus</name>
    <dbReference type="NCBI Taxonomy" id="930806"/>
    <lineage>
        <taxon>Bacteria</taxon>
        <taxon>Pseudomonadati</taxon>
        <taxon>Pseudomonadota</taxon>
        <taxon>Gammaproteobacteria</taxon>
        <taxon>Cellvibrionales</taxon>
        <taxon>Halieaceae</taxon>
        <taxon>Parahalioglobus</taxon>
    </lineage>
</organism>
<dbReference type="AlphaFoldDB" id="A0A918XMB1"/>
<dbReference type="InterPro" id="IPR000014">
    <property type="entry name" value="PAS"/>
</dbReference>
<keyword evidence="9" id="KW-0418">Kinase</keyword>
<keyword evidence="5" id="KW-0597">Phosphoprotein</keyword>
<evidence type="ECO:0000256" key="13">
    <source>
        <dbReference type="ARBA" id="ARBA00023136"/>
    </source>
</evidence>
<feature type="transmembrane region" description="Helical" evidence="14">
    <location>
        <begin position="191"/>
        <end position="218"/>
    </location>
</feature>
<dbReference type="GO" id="GO:0005524">
    <property type="term" value="F:ATP binding"/>
    <property type="evidence" value="ECO:0007669"/>
    <property type="project" value="UniProtKB-KW"/>
</dbReference>
<evidence type="ECO:0000256" key="2">
    <source>
        <dbReference type="ARBA" id="ARBA00004141"/>
    </source>
</evidence>
<reference evidence="17" key="2">
    <citation type="submission" date="2020-09" db="EMBL/GenBank/DDBJ databases">
        <authorList>
            <person name="Sun Q."/>
            <person name="Kim S."/>
        </authorList>
    </citation>
    <scope>NUCLEOTIDE SEQUENCE</scope>
    <source>
        <strain evidence="17">KCTC 23430</strain>
    </source>
</reference>
<evidence type="ECO:0000256" key="9">
    <source>
        <dbReference type="ARBA" id="ARBA00022777"/>
    </source>
</evidence>
<dbReference type="RefSeq" id="WP_189478284.1">
    <property type="nucleotide sequence ID" value="NZ_BMYM01000002.1"/>
</dbReference>
<dbReference type="InterPro" id="IPR004358">
    <property type="entry name" value="Sig_transdc_His_kin-like_C"/>
</dbReference>
<dbReference type="Gene3D" id="1.10.287.130">
    <property type="match status" value="1"/>
</dbReference>
<dbReference type="SMART" id="SM00387">
    <property type="entry name" value="HATPase_c"/>
    <property type="match status" value="1"/>
</dbReference>
<dbReference type="Proteomes" id="UP000644693">
    <property type="component" value="Unassembled WGS sequence"/>
</dbReference>
<feature type="domain" description="Histidine kinase" evidence="15">
    <location>
        <begin position="769"/>
        <end position="983"/>
    </location>
</feature>
<dbReference type="PANTHER" id="PTHR43065">
    <property type="entry name" value="SENSOR HISTIDINE KINASE"/>
    <property type="match status" value="1"/>
</dbReference>
<dbReference type="InterPro" id="IPR036890">
    <property type="entry name" value="HATPase_C_sf"/>
</dbReference>
<feature type="transmembrane region" description="Helical" evidence="14">
    <location>
        <begin position="481"/>
        <end position="502"/>
    </location>
</feature>
<dbReference type="InterPro" id="IPR035965">
    <property type="entry name" value="PAS-like_dom_sf"/>
</dbReference>
<keyword evidence="8" id="KW-0547">Nucleotide-binding</keyword>
<feature type="transmembrane region" description="Helical" evidence="14">
    <location>
        <begin position="39"/>
        <end position="63"/>
    </location>
</feature>
<dbReference type="Pfam" id="PF00512">
    <property type="entry name" value="HisKA"/>
    <property type="match status" value="1"/>
</dbReference>
<dbReference type="GO" id="GO:0000155">
    <property type="term" value="F:phosphorelay sensor kinase activity"/>
    <property type="evidence" value="ECO:0007669"/>
    <property type="project" value="InterPro"/>
</dbReference>
<dbReference type="SUPFAM" id="SSF55785">
    <property type="entry name" value="PYP-like sensor domain (PAS domain)"/>
    <property type="match status" value="1"/>
</dbReference>
<dbReference type="InterPro" id="IPR005467">
    <property type="entry name" value="His_kinase_dom"/>
</dbReference>
<evidence type="ECO:0000259" key="16">
    <source>
        <dbReference type="PROSITE" id="PS50112"/>
    </source>
</evidence>
<evidence type="ECO:0000256" key="12">
    <source>
        <dbReference type="ARBA" id="ARBA00023012"/>
    </source>
</evidence>
<name>A0A918XMB1_9GAMM</name>
<feature type="transmembrane region" description="Helical" evidence="14">
    <location>
        <begin position="411"/>
        <end position="432"/>
    </location>
</feature>
<keyword evidence="13 14" id="KW-0472">Membrane</keyword>
<keyword evidence="12" id="KW-0902">Two-component regulatory system</keyword>
<evidence type="ECO:0000256" key="4">
    <source>
        <dbReference type="ARBA" id="ARBA00012438"/>
    </source>
</evidence>
<gene>
    <name evidence="17" type="primary">cbrA</name>
    <name evidence="17" type="ORF">GCM10007053_26860</name>
</gene>
<feature type="transmembrane region" description="Helical" evidence="14">
    <location>
        <begin position="438"/>
        <end position="460"/>
    </location>
</feature>
<feature type="transmembrane region" description="Helical" evidence="14">
    <location>
        <begin position="6"/>
        <end position="27"/>
    </location>
</feature>
<dbReference type="SUPFAM" id="SSF55874">
    <property type="entry name" value="ATPase domain of HSP90 chaperone/DNA topoisomerase II/histidine kinase"/>
    <property type="match status" value="1"/>
</dbReference>
<keyword evidence="10" id="KW-0067">ATP-binding</keyword>
<feature type="transmembrane region" description="Helical" evidence="14">
    <location>
        <begin position="281"/>
        <end position="306"/>
    </location>
</feature>
<dbReference type="CDD" id="cd00082">
    <property type="entry name" value="HisKA"/>
    <property type="match status" value="1"/>
</dbReference>
<evidence type="ECO:0000313" key="17">
    <source>
        <dbReference type="EMBL" id="GHD37365.1"/>
    </source>
</evidence>
<feature type="transmembrane region" description="Helical" evidence="14">
    <location>
        <begin position="69"/>
        <end position="93"/>
    </location>
</feature>
<comment type="caution">
    <text evidence="17">The sequence shown here is derived from an EMBL/GenBank/DDBJ whole genome shotgun (WGS) entry which is preliminary data.</text>
</comment>
<comment type="catalytic activity">
    <reaction evidence="1">
        <text>ATP + protein L-histidine = ADP + protein N-phospho-L-histidine.</text>
        <dbReference type="EC" id="2.7.13.3"/>
    </reaction>
</comment>
<dbReference type="SMART" id="SM00388">
    <property type="entry name" value="HisKA"/>
    <property type="match status" value="1"/>
</dbReference>
<evidence type="ECO:0000256" key="10">
    <source>
        <dbReference type="ARBA" id="ARBA00022840"/>
    </source>
</evidence>
<evidence type="ECO:0000256" key="8">
    <source>
        <dbReference type="ARBA" id="ARBA00022741"/>
    </source>
</evidence>
<dbReference type="InterPro" id="IPR001734">
    <property type="entry name" value="Na/solute_symporter"/>
</dbReference>
<dbReference type="PROSITE" id="PS50283">
    <property type="entry name" value="NA_SOLUT_SYMP_3"/>
    <property type="match status" value="1"/>
</dbReference>
<feature type="transmembrane region" description="Helical" evidence="14">
    <location>
        <begin position="114"/>
        <end position="135"/>
    </location>
</feature>
<comment type="similarity">
    <text evidence="3">Belongs to the sodium:solute symporter (SSF) (TC 2.A.21) family.</text>
</comment>
<reference evidence="17" key="1">
    <citation type="journal article" date="2014" name="Int. J. Syst. Evol. Microbiol.">
        <title>Complete genome sequence of Corynebacterium casei LMG S-19264T (=DSM 44701T), isolated from a smear-ripened cheese.</title>
        <authorList>
            <consortium name="US DOE Joint Genome Institute (JGI-PGF)"/>
            <person name="Walter F."/>
            <person name="Albersmeier A."/>
            <person name="Kalinowski J."/>
            <person name="Ruckert C."/>
        </authorList>
    </citation>
    <scope>NUCLEOTIDE SEQUENCE</scope>
    <source>
        <strain evidence="17">KCTC 23430</strain>
    </source>
</reference>
<feature type="transmembrane region" description="Helical" evidence="14">
    <location>
        <begin position="249"/>
        <end position="269"/>
    </location>
</feature>
<feature type="transmembrane region" description="Helical" evidence="14">
    <location>
        <begin position="380"/>
        <end position="399"/>
    </location>
</feature>
<evidence type="ECO:0000256" key="6">
    <source>
        <dbReference type="ARBA" id="ARBA00022679"/>
    </source>
</evidence>
<dbReference type="GO" id="GO:0022857">
    <property type="term" value="F:transmembrane transporter activity"/>
    <property type="evidence" value="ECO:0007669"/>
    <property type="project" value="InterPro"/>
</dbReference>
<dbReference type="EMBL" id="BMYM01000002">
    <property type="protein sequence ID" value="GHD37365.1"/>
    <property type="molecule type" value="Genomic_DNA"/>
</dbReference>
<keyword evidence="7 14" id="KW-0812">Transmembrane</keyword>
<dbReference type="InterPro" id="IPR003594">
    <property type="entry name" value="HATPase_dom"/>
</dbReference>
<keyword evidence="6" id="KW-0808">Transferase</keyword>
<dbReference type="PANTHER" id="PTHR43065:SF10">
    <property type="entry name" value="PEROXIDE STRESS-ACTIVATED HISTIDINE KINASE MAK3"/>
    <property type="match status" value="1"/>
</dbReference>
<evidence type="ECO:0000256" key="14">
    <source>
        <dbReference type="SAM" id="Phobius"/>
    </source>
</evidence>
<dbReference type="Gene3D" id="3.30.565.10">
    <property type="entry name" value="Histidine kinase-like ATPase, C-terminal domain"/>
    <property type="match status" value="1"/>
</dbReference>
<dbReference type="Gene3D" id="3.30.450.20">
    <property type="entry name" value="PAS domain"/>
    <property type="match status" value="1"/>
</dbReference>
<keyword evidence="18" id="KW-1185">Reference proteome</keyword>
<accession>A0A918XMB1</accession>
<dbReference type="Gene3D" id="1.20.1730.10">
    <property type="entry name" value="Sodium/glucose cotransporter"/>
    <property type="match status" value="1"/>
</dbReference>